<dbReference type="PANTHER" id="PTHR46512:SF9">
    <property type="entry name" value="PEPTIDYLPROLYL ISOMERASE"/>
    <property type="match status" value="1"/>
</dbReference>
<dbReference type="PROSITE" id="PS50005">
    <property type="entry name" value="TPR"/>
    <property type="match status" value="1"/>
</dbReference>
<dbReference type="InterPro" id="IPR046357">
    <property type="entry name" value="PPIase_dom_sf"/>
</dbReference>
<dbReference type="SUPFAM" id="SSF54534">
    <property type="entry name" value="FKBP-like"/>
    <property type="match status" value="1"/>
</dbReference>
<accession>A0ABQ9XXH9</accession>
<dbReference type="InterPro" id="IPR011990">
    <property type="entry name" value="TPR-like_helical_dom_sf"/>
</dbReference>
<feature type="repeat" description="TPR" evidence="8">
    <location>
        <begin position="251"/>
        <end position="284"/>
    </location>
</feature>
<evidence type="ECO:0000256" key="3">
    <source>
        <dbReference type="ARBA" id="ARBA00022737"/>
    </source>
</evidence>
<evidence type="ECO:0000256" key="8">
    <source>
        <dbReference type="PROSITE-ProRule" id="PRU00339"/>
    </source>
</evidence>
<keyword evidence="5 7" id="KW-0697">Rotamase</keyword>
<dbReference type="PROSITE" id="PS50059">
    <property type="entry name" value="FKBP_PPIASE"/>
    <property type="match status" value="1"/>
</dbReference>
<comment type="catalytic activity">
    <reaction evidence="1 7">
        <text>[protein]-peptidylproline (omega=180) = [protein]-peptidylproline (omega=0)</text>
        <dbReference type="Rhea" id="RHEA:16237"/>
        <dbReference type="Rhea" id="RHEA-COMP:10747"/>
        <dbReference type="Rhea" id="RHEA-COMP:10748"/>
        <dbReference type="ChEBI" id="CHEBI:83833"/>
        <dbReference type="ChEBI" id="CHEBI:83834"/>
        <dbReference type="EC" id="5.2.1.8"/>
    </reaction>
</comment>
<dbReference type="PANTHER" id="PTHR46512">
    <property type="entry name" value="PEPTIDYLPROLYL ISOMERASE"/>
    <property type="match status" value="1"/>
</dbReference>
<dbReference type="Pfam" id="PF00254">
    <property type="entry name" value="FKBP_C"/>
    <property type="match status" value="1"/>
</dbReference>
<dbReference type="SUPFAM" id="SSF48452">
    <property type="entry name" value="TPR-like"/>
    <property type="match status" value="1"/>
</dbReference>
<name>A0ABQ9XXH9_9EUKA</name>
<dbReference type="InterPro" id="IPR050754">
    <property type="entry name" value="FKBP4/5/8-like"/>
</dbReference>
<feature type="domain" description="PPIase FKBP-type" evidence="10">
    <location>
        <begin position="67"/>
        <end position="155"/>
    </location>
</feature>
<keyword evidence="12" id="KW-1185">Reference proteome</keyword>
<sequence length="355" mass="39480">MSDTTSTNSGDSSSCGDPNCQHNHHQEFKAPEPKLLEDGSWDVVPSEPGKVIKRIIKEGTGESPKANCQVQVHYTGTLTDGTKFDSSRDRNEPFEFKLGVGQVIKGWDVGVASMKVGEEADFTLAPDYAYGERGSPPTIPANAVLNFNVELISFHKEPETPEEKIAFGTERKNDGNKHVKDQAWSKARSEYERGIACVQYLFCPNDDLKQQHAALILALQLNKALCCIKLNDFNGAFTAANEAVNLDGNNAKALYRRGMAQRVLGQYERAKADLTRAISLAPNDKSIRDELQKVNEVEKKKLERERKIAKNMFAQLREAGEEEERKKAEQEAARDLEKEAQPDVAAPSEEKAKEE</sequence>
<dbReference type="InterPro" id="IPR001179">
    <property type="entry name" value="PPIase_FKBP_dom"/>
</dbReference>
<evidence type="ECO:0000256" key="6">
    <source>
        <dbReference type="ARBA" id="ARBA00023235"/>
    </source>
</evidence>
<evidence type="ECO:0000256" key="7">
    <source>
        <dbReference type="PROSITE-ProRule" id="PRU00277"/>
    </source>
</evidence>
<evidence type="ECO:0000313" key="12">
    <source>
        <dbReference type="Proteomes" id="UP001281761"/>
    </source>
</evidence>
<feature type="compositionally biased region" description="Low complexity" evidence="9">
    <location>
        <begin position="1"/>
        <end position="17"/>
    </location>
</feature>
<feature type="compositionally biased region" description="Basic and acidic residues" evidence="9">
    <location>
        <begin position="323"/>
        <end position="341"/>
    </location>
</feature>
<feature type="region of interest" description="Disordered" evidence="9">
    <location>
        <begin position="316"/>
        <end position="355"/>
    </location>
</feature>
<dbReference type="Gene3D" id="3.10.50.40">
    <property type="match status" value="1"/>
</dbReference>
<evidence type="ECO:0000256" key="2">
    <source>
        <dbReference type="ARBA" id="ARBA00013194"/>
    </source>
</evidence>
<evidence type="ECO:0000259" key="10">
    <source>
        <dbReference type="PROSITE" id="PS50059"/>
    </source>
</evidence>
<dbReference type="Pfam" id="PF00515">
    <property type="entry name" value="TPR_1"/>
    <property type="match status" value="1"/>
</dbReference>
<comment type="caution">
    <text evidence="11">The sequence shown here is derived from an EMBL/GenBank/DDBJ whole genome shotgun (WGS) entry which is preliminary data.</text>
</comment>
<keyword evidence="6 7" id="KW-0413">Isomerase</keyword>
<dbReference type="EMBL" id="JARBJD010000058">
    <property type="protein sequence ID" value="KAK2956191.1"/>
    <property type="molecule type" value="Genomic_DNA"/>
</dbReference>
<evidence type="ECO:0000256" key="4">
    <source>
        <dbReference type="ARBA" id="ARBA00022803"/>
    </source>
</evidence>
<dbReference type="GO" id="GO:0003755">
    <property type="term" value="F:peptidyl-prolyl cis-trans isomerase activity"/>
    <property type="evidence" value="ECO:0007669"/>
    <property type="project" value="UniProtKB-EC"/>
</dbReference>
<feature type="compositionally biased region" description="Basic and acidic residues" evidence="9">
    <location>
        <begin position="24"/>
        <end position="37"/>
    </location>
</feature>
<organism evidence="11 12">
    <name type="scientific">Blattamonas nauphoetae</name>
    <dbReference type="NCBI Taxonomy" id="2049346"/>
    <lineage>
        <taxon>Eukaryota</taxon>
        <taxon>Metamonada</taxon>
        <taxon>Preaxostyla</taxon>
        <taxon>Oxymonadida</taxon>
        <taxon>Blattamonas</taxon>
    </lineage>
</organism>
<dbReference type="SMART" id="SM00028">
    <property type="entry name" value="TPR"/>
    <property type="match status" value="2"/>
</dbReference>
<dbReference type="Gene3D" id="1.25.40.10">
    <property type="entry name" value="Tetratricopeptide repeat domain"/>
    <property type="match status" value="1"/>
</dbReference>
<dbReference type="Proteomes" id="UP001281761">
    <property type="component" value="Unassembled WGS sequence"/>
</dbReference>
<gene>
    <name evidence="11" type="ORF">BLNAU_8755</name>
</gene>
<protein>
    <recommendedName>
        <fullName evidence="2 7">peptidylprolyl isomerase</fullName>
        <ecNumber evidence="2 7">5.2.1.8</ecNumber>
    </recommendedName>
</protein>
<keyword evidence="4 8" id="KW-0802">TPR repeat</keyword>
<keyword evidence="3" id="KW-0677">Repeat</keyword>
<dbReference type="InterPro" id="IPR019734">
    <property type="entry name" value="TPR_rpt"/>
</dbReference>
<evidence type="ECO:0000313" key="11">
    <source>
        <dbReference type="EMBL" id="KAK2956191.1"/>
    </source>
</evidence>
<evidence type="ECO:0000256" key="9">
    <source>
        <dbReference type="SAM" id="MobiDB-lite"/>
    </source>
</evidence>
<dbReference type="EC" id="5.2.1.8" evidence="2 7"/>
<evidence type="ECO:0000256" key="5">
    <source>
        <dbReference type="ARBA" id="ARBA00023110"/>
    </source>
</evidence>
<reference evidence="11 12" key="1">
    <citation type="journal article" date="2022" name="bioRxiv">
        <title>Genomics of Preaxostyla Flagellates Illuminates Evolutionary Transitions and the Path Towards Mitochondrial Loss.</title>
        <authorList>
            <person name="Novak L.V.F."/>
            <person name="Treitli S.C."/>
            <person name="Pyrih J."/>
            <person name="Halakuc P."/>
            <person name="Pipaliya S.V."/>
            <person name="Vacek V."/>
            <person name="Brzon O."/>
            <person name="Soukal P."/>
            <person name="Eme L."/>
            <person name="Dacks J.B."/>
            <person name="Karnkowska A."/>
            <person name="Elias M."/>
            <person name="Hampl V."/>
        </authorList>
    </citation>
    <scope>NUCLEOTIDE SEQUENCE [LARGE SCALE GENOMIC DNA]</scope>
    <source>
        <strain evidence="11">NAU3</strain>
        <tissue evidence="11">Gut</tissue>
    </source>
</reference>
<evidence type="ECO:0000256" key="1">
    <source>
        <dbReference type="ARBA" id="ARBA00000971"/>
    </source>
</evidence>
<feature type="region of interest" description="Disordered" evidence="9">
    <location>
        <begin position="1"/>
        <end position="42"/>
    </location>
</feature>
<proteinExistence type="predicted"/>